<dbReference type="OrthoDB" id="515027at2"/>
<reference evidence="1 2" key="1">
    <citation type="journal article" date="2013" name="PLoS ONE">
        <title>Cultivation and Complete Genome Sequencing of Gloeobacter kilaueensis sp. nov., from a Lava Cave in Kilauea Caldera, Hawai'i.</title>
        <authorList>
            <person name="Saw J.H."/>
            <person name="Schatz M."/>
            <person name="Brown M.V."/>
            <person name="Kunkel D.D."/>
            <person name="Foster J.S."/>
            <person name="Shick H."/>
            <person name="Christensen S."/>
            <person name="Hou S."/>
            <person name="Wan X."/>
            <person name="Donachie S.P."/>
        </authorList>
    </citation>
    <scope>NUCLEOTIDE SEQUENCE [LARGE SCALE GENOMIC DNA]</scope>
    <source>
        <strain evidence="2">JS</strain>
    </source>
</reference>
<dbReference type="KEGG" id="glj:GKIL_0557"/>
<evidence type="ECO:0000313" key="2">
    <source>
        <dbReference type="Proteomes" id="UP000017396"/>
    </source>
</evidence>
<dbReference type="HOGENOM" id="CLU_2522849_0_0_3"/>
<protein>
    <recommendedName>
        <fullName evidence="3">DUF2007 domain-containing protein</fullName>
    </recommendedName>
</protein>
<gene>
    <name evidence="1" type="ORF">GKIL_0557</name>
</gene>
<dbReference type="InterPro" id="IPR054637">
    <property type="entry name" value="Asr1405_Asl0597-like"/>
</dbReference>
<proteinExistence type="predicted"/>
<keyword evidence="2" id="KW-1185">Reference proteome</keyword>
<dbReference type="Proteomes" id="UP000017396">
    <property type="component" value="Chromosome"/>
</dbReference>
<dbReference type="RefSeq" id="WP_023171834.1">
    <property type="nucleotide sequence ID" value="NC_022600.1"/>
</dbReference>
<organism evidence="1 2">
    <name type="scientific">Gloeobacter kilaueensis (strain ATCC BAA-2537 / CCAP 1431/1 / ULC 316 / JS1)</name>
    <dbReference type="NCBI Taxonomy" id="1183438"/>
    <lineage>
        <taxon>Bacteria</taxon>
        <taxon>Bacillati</taxon>
        <taxon>Cyanobacteriota</taxon>
        <taxon>Cyanophyceae</taxon>
        <taxon>Gloeobacterales</taxon>
        <taxon>Gloeobacteraceae</taxon>
        <taxon>Gloeobacter</taxon>
    </lineage>
</organism>
<evidence type="ECO:0000313" key="1">
    <source>
        <dbReference type="EMBL" id="AGY56803.1"/>
    </source>
</evidence>
<dbReference type="PATRIC" id="fig|1183438.3.peg.556"/>
<evidence type="ECO:0008006" key="3">
    <source>
        <dbReference type="Google" id="ProtNLM"/>
    </source>
</evidence>
<dbReference type="NCBIfam" id="NF045598">
    <property type="entry name" value="asr1405_asl0597"/>
    <property type="match status" value="1"/>
</dbReference>
<dbReference type="AlphaFoldDB" id="U5QD93"/>
<accession>U5QD93</accession>
<sequence length="84" mass="9763">MEFTQIPSECSQLVAVHPWERTMVQQRLEDLGIPTRLSPDGQLLALLDPGEAGIQQARQLQLVLFRFRGRRGEMIDWLENCWSR</sequence>
<name>U5QD93_GLOK1</name>
<dbReference type="EMBL" id="CP003587">
    <property type="protein sequence ID" value="AGY56803.1"/>
    <property type="molecule type" value="Genomic_DNA"/>
</dbReference>